<protein>
    <submittedName>
        <fullName evidence="1">Uncharacterized protein</fullName>
    </submittedName>
</protein>
<dbReference type="HOGENOM" id="CLU_692455_0_0_11"/>
<organism evidence="1 2">
    <name type="scientific">Actinoplanes friuliensis DSM 7358</name>
    <dbReference type="NCBI Taxonomy" id="1246995"/>
    <lineage>
        <taxon>Bacteria</taxon>
        <taxon>Bacillati</taxon>
        <taxon>Actinomycetota</taxon>
        <taxon>Actinomycetes</taxon>
        <taxon>Micromonosporales</taxon>
        <taxon>Micromonosporaceae</taxon>
        <taxon>Actinoplanes</taxon>
    </lineage>
</organism>
<dbReference type="RefSeq" id="WP_023361615.1">
    <property type="nucleotide sequence ID" value="NC_022657.1"/>
</dbReference>
<dbReference type="OrthoDB" id="501927at2"/>
<sequence>MLDEVLHTRPAGVDDAFALVDGLDDALVHGLARIDETRAAALEALAAAFSGSPLGGRVTDSVGKIIAGTVTDEHLAALAGARTALLGATHDALLTGLDDALGRSRDPWSAVAVPALPGGLLAGGRSWLRELAITGWRGVDHEVASGGAQTVQTLIADPSTRRLAVLLDGFAAELRASAPVATLDRVPVRRWADLWARAVLLAQEVSTAHDTSPVDGRLLPLGVDLHEHPTVFRAQLHGLLETTDGRVRLVRTSVAGAKVDTISGPSAWRLLSAFPIFRTVVAEHRTVEVSGLALTPGGDLIWEESRAAAGEPADPFASARVRLAAATAAPTPPLDRHPAVIAEPVLLEGYAAGEESFDLAGGGTLAVALDRLPAAGPLTPALVAASTACLGLLRWDGGRWSVQPLAVQSVVKRKPVAVHTGDWALGPTEAKAAKAEAVAGTAVEVLRERAGRLLRK</sequence>
<evidence type="ECO:0000313" key="1">
    <source>
        <dbReference type="EMBL" id="AGZ41540.1"/>
    </source>
</evidence>
<gene>
    <name evidence="1" type="ORF">AFR_16290</name>
</gene>
<dbReference type="PATRIC" id="fig|1246995.3.peg.3305"/>
<proteinExistence type="predicted"/>
<dbReference type="STRING" id="1246995.AFR_16290"/>
<dbReference type="KEGG" id="afs:AFR_16290"/>
<name>U5W0S5_9ACTN</name>
<dbReference type="eggNOG" id="ENOG5030KHX">
    <property type="taxonomic scope" value="Bacteria"/>
</dbReference>
<keyword evidence="2" id="KW-1185">Reference proteome</keyword>
<dbReference type="EMBL" id="CP006272">
    <property type="protein sequence ID" value="AGZ41540.1"/>
    <property type="molecule type" value="Genomic_DNA"/>
</dbReference>
<accession>U5W0S5</accession>
<dbReference type="Proteomes" id="UP000017746">
    <property type="component" value="Chromosome"/>
</dbReference>
<reference evidence="1 2" key="1">
    <citation type="journal article" date="2014" name="J. Biotechnol.">
        <title>Complete genome sequence of the actinobacterium Actinoplanes friuliensis HAG 010964, producer of the lipopeptide antibiotic friulimycin.</title>
        <authorList>
            <person name="Ruckert C."/>
            <person name="Szczepanowski R."/>
            <person name="Albersmeier A."/>
            <person name="Goesmann A."/>
            <person name="Fischer N."/>
            <person name="Steinkamper A."/>
            <person name="Puhler A."/>
            <person name="Biener R."/>
            <person name="Schwartz D."/>
            <person name="Kalinowski J."/>
        </authorList>
    </citation>
    <scope>NUCLEOTIDE SEQUENCE [LARGE SCALE GENOMIC DNA]</scope>
    <source>
        <strain evidence="1 2">DSM 7358</strain>
    </source>
</reference>
<dbReference type="AlphaFoldDB" id="U5W0S5"/>
<evidence type="ECO:0000313" key="2">
    <source>
        <dbReference type="Proteomes" id="UP000017746"/>
    </source>
</evidence>